<dbReference type="AlphaFoldDB" id="A0A1D1Y9Q5"/>
<keyword evidence="2" id="KW-0472">Membrane</keyword>
<reference evidence="3" key="1">
    <citation type="submission" date="2015-07" db="EMBL/GenBank/DDBJ databases">
        <title>Transcriptome Assembly of Anthurium amnicola.</title>
        <authorList>
            <person name="Suzuki J."/>
        </authorList>
    </citation>
    <scope>NUCLEOTIDE SEQUENCE</scope>
</reference>
<dbReference type="PANTHER" id="PTHR47273">
    <property type="entry name" value="EXPRESSED PROTEIN"/>
    <property type="match status" value="1"/>
</dbReference>
<dbReference type="PANTHER" id="PTHR47273:SF6">
    <property type="entry name" value="POLLEN OLE E 1 ALLERGEN AND EXTENSIN FAMILY PROTEIN"/>
    <property type="match status" value="1"/>
</dbReference>
<dbReference type="Pfam" id="PF01190">
    <property type="entry name" value="Pollen_Ole_e_1"/>
    <property type="match status" value="1"/>
</dbReference>
<dbReference type="EMBL" id="GDJX01016564">
    <property type="protein sequence ID" value="JAT51372.1"/>
    <property type="molecule type" value="Transcribed_RNA"/>
</dbReference>
<keyword evidence="2" id="KW-0812">Transmembrane</keyword>
<feature type="region of interest" description="Disordered" evidence="1">
    <location>
        <begin position="1"/>
        <end position="21"/>
    </location>
</feature>
<keyword evidence="2" id="KW-1133">Transmembrane helix</keyword>
<gene>
    <name evidence="3" type="primary">MGS1_3</name>
    <name evidence="3" type="ORF">g.22177</name>
</gene>
<proteinExistence type="predicted"/>
<accession>A0A1D1Y9Q5</accession>
<name>A0A1D1Y9Q5_9ARAE</name>
<feature type="non-terminal residue" evidence="3">
    <location>
        <position position="1"/>
    </location>
</feature>
<organism evidence="3">
    <name type="scientific">Anthurium amnicola</name>
    <dbReference type="NCBI Taxonomy" id="1678845"/>
    <lineage>
        <taxon>Eukaryota</taxon>
        <taxon>Viridiplantae</taxon>
        <taxon>Streptophyta</taxon>
        <taxon>Embryophyta</taxon>
        <taxon>Tracheophyta</taxon>
        <taxon>Spermatophyta</taxon>
        <taxon>Magnoliopsida</taxon>
        <taxon>Liliopsida</taxon>
        <taxon>Araceae</taxon>
        <taxon>Pothoideae</taxon>
        <taxon>Potheae</taxon>
        <taxon>Anthurium</taxon>
    </lineage>
</organism>
<protein>
    <submittedName>
        <fullName evidence="3">Pollen-specific protein C13</fullName>
    </submittedName>
</protein>
<evidence type="ECO:0000256" key="1">
    <source>
        <dbReference type="SAM" id="MobiDB-lite"/>
    </source>
</evidence>
<evidence type="ECO:0000256" key="2">
    <source>
        <dbReference type="SAM" id="Phobius"/>
    </source>
</evidence>
<feature type="transmembrane region" description="Helical" evidence="2">
    <location>
        <begin position="29"/>
        <end position="49"/>
    </location>
</feature>
<sequence length="219" mass="24290">CSPQLPVRRRTQEPGVELQKRKGKKMQEYRGEVLLCCLFFFSTFSALLLCCEASADGSSGLPFMQLTRAELARVAGYGEERLSSVLVAGTVMCDACIRGDAEYRTSYLQGVKVAVICKTEKKERKISSARGATDEYGDFMVDLPSHLHGIPNLESACIVRVLRPPKGTLCRAVHSKTKRMKLSSVGNSIRVYTAGVIRLEHKAGLSPCMKKRDEAERIW</sequence>
<evidence type="ECO:0000313" key="3">
    <source>
        <dbReference type="EMBL" id="JAT51372.1"/>
    </source>
</evidence>